<name>A0ACC1I275_9FUNG</name>
<comment type="caution">
    <text evidence="1">The sequence shown here is derived from an EMBL/GenBank/DDBJ whole genome shotgun (WGS) entry which is preliminary data.</text>
</comment>
<accession>A0ACC1I275</accession>
<gene>
    <name evidence="1" type="primary">ATXN10_1</name>
    <name evidence="1" type="ORF">LPJ66_011155</name>
</gene>
<reference evidence="1" key="1">
    <citation type="submission" date="2022-07" db="EMBL/GenBank/DDBJ databases">
        <title>Phylogenomic reconstructions and comparative analyses of Kickxellomycotina fungi.</title>
        <authorList>
            <person name="Reynolds N.K."/>
            <person name="Stajich J.E."/>
            <person name="Barry K."/>
            <person name="Grigoriev I.V."/>
            <person name="Crous P."/>
            <person name="Smith M.E."/>
        </authorList>
    </citation>
    <scope>NUCLEOTIDE SEQUENCE</scope>
    <source>
        <strain evidence="1">Benny 63K</strain>
    </source>
</reference>
<organism evidence="1 2">
    <name type="scientific">Kickxella alabastrina</name>
    <dbReference type="NCBI Taxonomy" id="61397"/>
    <lineage>
        <taxon>Eukaryota</taxon>
        <taxon>Fungi</taxon>
        <taxon>Fungi incertae sedis</taxon>
        <taxon>Zoopagomycota</taxon>
        <taxon>Kickxellomycotina</taxon>
        <taxon>Kickxellomycetes</taxon>
        <taxon>Kickxellales</taxon>
        <taxon>Kickxellaceae</taxon>
        <taxon>Kickxella</taxon>
    </lineage>
</organism>
<dbReference type="Proteomes" id="UP001150581">
    <property type="component" value="Unassembled WGS sequence"/>
</dbReference>
<keyword evidence="2" id="KW-1185">Reference proteome</keyword>
<dbReference type="EMBL" id="JANBPG010003237">
    <property type="protein sequence ID" value="KAJ1882428.1"/>
    <property type="molecule type" value="Genomic_DNA"/>
</dbReference>
<proteinExistence type="predicted"/>
<evidence type="ECO:0000313" key="2">
    <source>
        <dbReference type="Proteomes" id="UP001150581"/>
    </source>
</evidence>
<evidence type="ECO:0000313" key="1">
    <source>
        <dbReference type="EMBL" id="KAJ1882428.1"/>
    </source>
</evidence>
<protein>
    <submittedName>
        <fullName evidence="1">Ataxin-10</fullName>
    </submittedName>
</protein>
<sequence>MTLYGTAQGTRDIYQKCAEYKQRSPHPSRPHISTTVDPAAWLEIHSLFELLKHGDSTENNDELVPEQCEALGCLCMFVRNAVAMDRANQDAASRAGISEDIRNTIFSMIALELEYPEAMKCATAAAQALSNMVTGNKAQQQKLICDELASGGRAGAETIFWSMLTSINSQTNIAGLMLLLNSLKGDPDLTKMLCSVKPGLLVARKIGELFGDNEDDESDVKTMLYVMLSQFIEFGCLAQLLADAPSLEMYGLLDALAVYCNENTCTEDRAMVASSSALFKSFGVILKQVRSVLESVWIGTNGDGGDSSETPSRVEVSKVVSAHRCIAATLSALGSLTTDCSPETVAMMIEHNVLSQVTSLLGLLSMHLPRIENASALQKFREGGIEEEGSSISRLFMFKRDLICIIGNAAHKNNDAQNLIRDLDGLALVLDHMKIDDNHPFIKEYAVVALRSLLDNNSANQEFVRRMDARGATQTPASALAGIQQADADADAHHDHNV</sequence>